<dbReference type="GO" id="GO:0004331">
    <property type="term" value="F:fructose-2,6-bisphosphate 2-phosphatase activity"/>
    <property type="evidence" value="ECO:0007669"/>
    <property type="project" value="TreeGrafter"/>
</dbReference>
<dbReference type="Pfam" id="PF08738">
    <property type="entry name" value="Gon7"/>
    <property type="match status" value="1"/>
</dbReference>
<keyword evidence="19" id="KW-1185">Reference proteome</keyword>
<feature type="compositionally biased region" description="Acidic residues" evidence="16">
    <location>
        <begin position="607"/>
        <end position="616"/>
    </location>
</feature>
<feature type="domain" description="6-phosphofructo-2-kinase" evidence="17">
    <location>
        <begin position="89"/>
        <end position="309"/>
    </location>
</feature>
<comment type="similarity">
    <text evidence="3">Belongs to the GON7 family.</text>
</comment>
<keyword evidence="14" id="KW-0539">Nucleus</keyword>
<evidence type="ECO:0000256" key="1">
    <source>
        <dbReference type="ARBA" id="ARBA00004123"/>
    </source>
</evidence>
<dbReference type="InterPro" id="IPR003094">
    <property type="entry name" value="6Pfruct_kin"/>
</dbReference>
<dbReference type="GO" id="GO:0005829">
    <property type="term" value="C:cytosol"/>
    <property type="evidence" value="ECO:0007669"/>
    <property type="project" value="TreeGrafter"/>
</dbReference>
<dbReference type="Pfam" id="PF00300">
    <property type="entry name" value="His_Phos_1"/>
    <property type="match status" value="1"/>
</dbReference>
<dbReference type="SUPFAM" id="SSF53254">
    <property type="entry name" value="Phosphoglycerate mutase-like"/>
    <property type="match status" value="1"/>
</dbReference>
<dbReference type="Gene3D" id="3.40.50.1240">
    <property type="entry name" value="Phosphoglycerate mutase-like"/>
    <property type="match status" value="1"/>
</dbReference>
<evidence type="ECO:0000256" key="7">
    <source>
        <dbReference type="ARBA" id="ARBA00022694"/>
    </source>
</evidence>
<feature type="compositionally biased region" description="Basic and acidic residues" evidence="16">
    <location>
        <begin position="363"/>
        <end position="376"/>
    </location>
</feature>
<feature type="region of interest" description="Disordered" evidence="16">
    <location>
        <begin position="592"/>
        <end position="616"/>
    </location>
</feature>
<dbReference type="InterPro" id="IPR013079">
    <property type="entry name" value="6Phosfructo_kin"/>
</dbReference>
<dbReference type="GO" id="GO:0005634">
    <property type="term" value="C:nucleus"/>
    <property type="evidence" value="ECO:0007669"/>
    <property type="project" value="UniProtKB-SubCell"/>
</dbReference>
<proteinExistence type="inferred from homology"/>
<evidence type="ECO:0000256" key="5">
    <source>
        <dbReference type="ARBA" id="ARBA00019746"/>
    </source>
</evidence>
<evidence type="ECO:0000259" key="17">
    <source>
        <dbReference type="Pfam" id="PF01591"/>
    </source>
</evidence>
<dbReference type="GO" id="GO:0008033">
    <property type="term" value="P:tRNA processing"/>
    <property type="evidence" value="ECO:0007669"/>
    <property type="project" value="UniProtKB-KW"/>
</dbReference>
<dbReference type="PRINTS" id="PR00991">
    <property type="entry name" value="6PFRUCTKNASE"/>
</dbReference>
<comment type="subunit">
    <text evidence="4">Component of the EKC/KEOPS complex composed of at least BUD32, CGI121, GON7, KAE1 and PCC1; the whole complex dimerizes.</text>
</comment>
<dbReference type="GO" id="GO:0006003">
    <property type="term" value="P:fructose 2,6-bisphosphate metabolic process"/>
    <property type="evidence" value="ECO:0007669"/>
    <property type="project" value="InterPro"/>
</dbReference>
<feature type="region of interest" description="Disordered" evidence="16">
    <location>
        <begin position="363"/>
        <end position="383"/>
    </location>
</feature>
<evidence type="ECO:0000256" key="14">
    <source>
        <dbReference type="ARBA" id="ARBA00023242"/>
    </source>
</evidence>
<comment type="caution">
    <text evidence="18">The sequence shown here is derived from an EMBL/GenBank/DDBJ whole genome shotgun (WGS) entry which is preliminary data.</text>
</comment>
<dbReference type="GeneID" id="76148574"/>
<feature type="compositionally biased region" description="Basic and acidic residues" evidence="16">
    <location>
        <begin position="592"/>
        <end position="606"/>
    </location>
</feature>
<keyword evidence="10" id="KW-0779">Telomere</keyword>
<dbReference type="GO" id="GO:0006000">
    <property type="term" value="P:fructose metabolic process"/>
    <property type="evidence" value="ECO:0007669"/>
    <property type="project" value="InterPro"/>
</dbReference>
<dbReference type="SUPFAM" id="SSF52540">
    <property type="entry name" value="P-loop containing nucleoside triphosphate hydrolases"/>
    <property type="match status" value="1"/>
</dbReference>
<dbReference type="PANTHER" id="PTHR10606:SF39">
    <property type="entry name" value="6-PHOSPHOFRUCTO-2-KINASE_FRUCTOSE-2,6-BISPHOSPHATASE YLR345W-RELATED"/>
    <property type="match status" value="1"/>
</dbReference>
<evidence type="ECO:0000256" key="2">
    <source>
        <dbReference type="ARBA" id="ARBA00004574"/>
    </source>
</evidence>
<gene>
    <name evidence="18" type="ORF">KGF57_000515</name>
</gene>
<dbReference type="GO" id="GO:0003873">
    <property type="term" value="F:6-phosphofructo-2-kinase activity"/>
    <property type="evidence" value="ECO:0007669"/>
    <property type="project" value="InterPro"/>
</dbReference>
<dbReference type="GO" id="GO:0005524">
    <property type="term" value="F:ATP binding"/>
    <property type="evidence" value="ECO:0007669"/>
    <property type="project" value="UniProtKB-KW"/>
</dbReference>
<name>A0AAD5BJB8_9ASCO</name>
<comment type="function">
    <text evidence="15">Component of the EKC/KEOPS complex that is required for the formation of a threonylcarbamoyl group on adenosine at position 37 (t(6)A37) in tRNAs that read codons beginning with adenine. The complex is probably involved in the transfer of the threonylcarbamoyl moiety of threonylcarbamoyl-AMP (TC-AMP) to the N6 group of A37. GON7 likely plays a supporting role to the catalytic subunit KAE1 in the complex. The EKC/KEOPS complex also promotes both telomere uncapping and telomere elongation. The complex is required for efficient recruitment of transcriptional coactivators.</text>
</comment>
<keyword evidence="13" id="KW-0804">Transcription</keyword>
<dbReference type="PANTHER" id="PTHR10606">
    <property type="entry name" value="6-PHOSPHOFRUCTO-2-KINASE/FRUCTOSE-2,6-BISPHOSPHATASE"/>
    <property type="match status" value="1"/>
</dbReference>
<keyword evidence="8" id="KW-0547">Nucleotide-binding</keyword>
<dbReference type="Proteomes" id="UP001204833">
    <property type="component" value="Unassembled WGS sequence"/>
</dbReference>
<organism evidence="18 19">
    <name type="scientific">Candida theae</name>
    <dbReference type="NCBI Taxonomy" id="1198502"/>
    <lineage>
        <taxon>Eukaryota</taxon>
        <taxon>Fungi</taxon>
        <taxon>Dikarya</taxon>
        <taxon>Ascomycota</taxon>
        <taxon>Saccharomycotina</taxon>
        <taxon>Pichiomycetes</taxon>
        <taxon>Debaryomycetaceae</taxon>
        <taxon>Candida/Lodderomyces clade</taxon>
        <taxon>Candida</taxon>
    </lineage>
</organism>
<dbReference type="InterPro" id="IPR013078">
    <property type="entry name" value="His_Pase_superF_clade-1"/>
</dbReference>
<dbReference type="InterPro" id="IPR014849">
    <property type="entry name" value="EKC/KEOPS_Gon7"/>
</dbReference>
<evidence type="ECO:0000256" key="6">
    <source>
        <dbReference type="ARBA" id="ARBA00022454"/>
    </source>
</evidence>
<evidence type="ECO:0000256" key="12">
    <source>
        <dbReference type="ARBA" id="ARBA00023159"/>
    </source>
</evidence>
<evidence type="ECO:0000256" key="11">
    <source>
        <dbReference type="ARBA" id="ARBA00023015"/>
    </source>
</evidence>
<evidence type="ECO:0000256" key="15">
    <source>
        <dbReference type="ARBA" id="ARBA00025393"/>
    </source>
</evidence>
<dbReference type="InterPro" id="IPR027417">
    <property type="entry name" value="P-loop_NTPase"/>
</dbReference>
<evidence type="ECO:0000313" key="18">
    <source>
        <dbReference type="EMBL" id="KAI5967086.1"/>
    </source>
</evidence>
<keyword evidence="6" id="KW-0158">Chromosome</keyword>
<comment type="subcellular location">
    <subcellularLocation>
        <location evidence="2">Chromosome</location>
        <location evidence="2">Telomere</location>
    </subcellularLocation>
    <subcellularLocation>
        <location evidence="1">Nucleus</location>
    </subcellularLocation>
</comment>
<evidence type="ECO:0000256" key="8">
    <source>
        <dbReference type="ARBA" id="ARBA00022741"/>
    </source>
</evidence>
<accession>A0AAD5BJB8</accession>
<dbReference type="Gene3D" id="3.40.50.300">
    <property type="entry name" value="P-loop containing nucleotide triphosphate hydrolases"/>
    <property type="match status" value="1"/>
</dbReference>
<keyword evidence="11" id="KW-0805">Transcription regulation</keyword>
<dbReference type="Pfam" id="PF01591">
    <property type="entry name" value="6PF2K"/>
    <property type="match status" value="1"/>
</dbReference>
<sequence>MSTNDAVISDEEDTEIVHGFGAQPISRNQMRTTKRWSFHNNTRPNLVDLPSEVGGPPPRRLSDITGIDGVHKQLDPLSELGGAQLYSTESGRLFHAGKIIIALAGLPGRGKTHLSVSLTRYLRWLGVKTHSFHLGDYRRASAEDDLTHDLFVPSPKSGKAHALREKVANECLNDILNFFKNDKGQVAIYDAVNAIPEFRLDLHKRFKDLKIQVLFIESLVTDDSIVMKNIEEAAKSSPDYNNWDYDAAYKDYSARINALAPFYKEMGLTQEEKDLSYIKFINFGERIELHNSNYGYLINKVVFYLMNGSIKSGSVFLARCYNNTLDFNHDPPLDEDGLEYAKNLTDTVIAQLKSEGKTYLDRTESAKPELHREPSVDMRQPAAGADGVNDNSLVVWTSVKKRTIETTQFLQQKNINVRHRIQLSQKNPGVVGTLSEEDIAKQYPEEYSQYIKDPYHYRFSRAESYHDLAIKIEPLILEMERMSGDLLIIADETVLRVLTLVCIVCEQKLNIRMLPSATYTSGDIKHDFHPGDGPHSTDGSTTQISDIVLNAGGEDRDKPSVAKDTPMGNLRAAITTLQDQINVFLTDRMRAEKQADTEDIERKVLDEGVEEESDSE</sequence>
<dbReference type="InterPro" id="IPR029033">
    <property type="entry name" value="His_PPase_superfam"/>
</dbReference>
<evidence type="ECO:0000256" key="10">
    <source>
        <dbReference type="ARBA" id="ARBA00022895"/>
    </source>
</evidence>
<dbReference type="RefSeq" id="XP_051610976.1">
    <property type="nucleotide sequence ID" value="XM_051754733.1"/>
</dbReference>
<evidence type="ECO:0000256" key="3">
    <source>
        <dbReference type="ARBA" id="ARBA00008529"/>
    </source>
</evidence>
<dbReference type="AlphaFoldDB" id="A0AAD5BJB8"/>
<keyword evidence="12" id="KW-0010">Activator</keyword>
<reference evidence="18 19" key="1">
    <citation type="journal article" date="2022" name="DNA Res.">
        <title>Genome analysis of five recently described species of the CUG-Ser clade uncovers Candida theae as a new hybrid lineage with pathogenic potential in the Candida parapsilosis species complex.</title>
        <authorList>
            <person name="Mixao V."/>
            <person name="Del Olmo V."/>
            <person name="Hegedusova E."/>
            <person name="Saus E."/>
            <person name="Pryszcz L."/>
            <person name="Cillingova A."/>
            <person name="Nosek J."/>
            <person name="Gabaldon T."/>
        </authorList>
    </citation>
    <scope>NUCLEOTIDE SEQUENCE [LARGE SCALE GENOMIC DNA]</scope>
    <source>
        <strain evidence="18 19">CBS 12239</strain>
    </source>
</reference>
<evidence type="ECO:0000256" key="16">
    <source>
        <dbReference type="SAM" id="MobiDB-lite"/>
    </source>
</evidence>
<evidence type="ECO:0000313" key="19">
    <source>
        <dbReference type="Proteomes" id="UP001204833"/>
    </source>
</evidence>
<evidence type="ECO:0000256" key="4">
    <source>
        <dbReference type="ARBA" id="ARBA00011534"/>
    </source>
</evidence>
<evidence type="ECO:0000256" key="9">
    <source>
        <dbReference type="ARBA" id="ARBA00022840"/>
    </source>
</evidence>
<protein>
    <recommendedName>
        <fullName evidence="5">EKC/KEOPS complex subunit GON7</fullName>
    </recommendedName>
</protein>
<dbReference type="FunFam" id="3.40.50.300:FF:000644">
    <property type="entry name" value="GpmB, Fructose-2,6-bisphosphatase"/>
    <property type="match status" value="1"/>
</dbReference>
<dbReference type="EMBL" id="JAIHNG010000034">
    <property type="protein sequence ID" value="KAI5967086.1"/>
    <property type="molecule type" value="Genomic_DNA"/>
</dbReference>
<evidence type="ECO:0000256" key="13">
    <source>
        <dbReference type="ARBA" id="ARBA00023163"/>
    </source>
</evidence>
<dbReference type="GO" id="GO:0000781">
    <property type="term" value="C:chromosome, telomeric region"/>
    <property type="evidence" value="ECO:0007669"/>
    <property type="project" value="UniProtKB-SubCell"/>
</dbReference>
<keyword evidence="9" id="KW-0067">ATP-binding</keyword>
<keyword evidence="7" id="KW-0819">tRNA processing</keyword>